<gene>
    <name evidence="2" type="ORF">NFIA_113060</name>
</gene>
<dbReference type="HOGENOM" id="CLU_821577_0_0_1"/>
<sequence>MDHLLRQADENMRHVPYRSIINSVGKEDLIEVLFNGICPEIRKLEGKKITVKELETVREEQLSDGAGPWRTNSGYLDFILDNRNEQYWRAYVNPLDKFVSDGPQEEVSIKAAKGATVKQALQAEMDLDEDTDVTPDEIVTDDPNGYLKVTEEQLEEAVNAINKVLSDDPQGDTTIKAAKEAKVKQVLQVETNLTKDPDAVLEMDEETLEKARDISYSVLFQSLSQKRSPEDAVLIPRYKTRMELLNSGRFYKGCKRPGDTVTAELPMYVIAAIKVPPDQLDAKHNLRVRAELKPPGERHPNRWATQARDSDPGARLGITVTREEGDRKITTYATNNGY</sequence>
<accession>A1D8R7</accession>
<dbReference type="eggNOG" id="ENOG502RPIJ">
    <property type="taxonomic scope" value="Eukaryota"/>
</dbReference>
<dbReference type="VEuPathDB" id="FungiDB:NFIA_113060"/>
<feature type="region of interest" description="Disordered" evidence="1">
    <location>
        <begin position="293"/>
        <end position="313"/>
    </location>
</feature>
<dbReference type="AlphaFoldDB" id="A1D8R7"/>
<name>A1D8R7_NEOFI</name>
<dbReference type="Proteomes" id="UP000006702">
    <property type="component" value="Unassembled WGS sequence"/>
</dbReference>
<dbReference type="OrthoDB" id="4369670at2759"/>
<evidence type="ECO:0000313" key="2">
    <source>
        <dbReference type="EMBL" id="EAW20778.1"/>
    </source>
</evidence>
<dbReference type="EMBL" id="DS027692">
    <property type="protein sequence ID" value="EAW20778.1"/>
    <property type="molecule type" value="Genomic_DNA"/>
</dbReference>
<proteinExistence type="predicted"/>
<evidence type="ECO:0000313" key="3">
    <source>
        <dbReference type="Proteomes" id="UP000006702"/>
    </source>
</evidence>
<protein>
    <submittedName>
        <fullName evidence="2">Uncharacterized protein</fullName>
    </submittedName>
</protein>
<evidence type="ECO:0000256" key="1">
    <source>
        <dbReference type="SAM" id="MobiDB-lite"/>
    </source>
</evidence>
<keyword evidence="3" id="KW-1185">Reference proteome</keyword>
<reference evidence="3" key="1">
    <citation type="journal article" date="2008" name="PLoS Genet.">
        <title>Genomic islands in the pathogenic filamentous fungus Aspergillus fumigatus.</title>
        <authorList>
            <person name="Fedorova N.D."/>
            <person name="Khaldi N."/>
            <person name="Joardar V.S."/>
            <person name="Maiti R."/>
            <person name="Amedeo P."/>
            <person name="Anderson M.J."/>
            <person name="Crabtree J."/>
            <person name="Silva J.C."/>
            <person name="Badger J.H."/>
            <person name="Albarraq A."/>
            <person name="Angiuoli S."/>
            <person name="Bussey H."/>
            <person name="Bowyer P."/>
            <person name="Cotty P.J."/>
            <person name="Dyer P.S."/>
            <person name="Egan A."/>
            <person name="Galens K."/>
            <person name="Fraser-Liggett C.M."/>
            <person name="Haas B.J."/>
            <person name="Inman J.M."/>
            <person name="Kent R."/>
            <person name="Lemieux S."/>
            <person name="Malavazi I."/>
            <person name="Orvis J."/>
            <person name="Roemer T."/>
            <person name="Ronning C.M."/>
            <person name="Sundaram J.P."/>
            <person name="Sutton G."/>
            <person name="Turner G."/>
            <person name="Venter J.C."/>
            <person name="White O.R."/>
            <person name="Whitty B.R."/>
            <person name="Youngman P."/>
            <person name="Wolfe K.H."/>
            <person name="Goldman G.H."/>
            <person name="Wortman J.R."/>
            <person name="Jiang B."/>
            <person name="Denning D.W."/>
            <person name="Nierman W.C."/>
        </authorList>
    </citation>
    <scope>NUCLEOTIDE SEQUENCE [LARGE SCALE GENOMIC DNA]</scope>
    <source>
        <strain evidence="3">ATCC 1020 / DSM 3700 / CBS 544.65 / FGSC A1164 / JCM 1740 / NRRL 181 / WB 181</strain>
    </source>
</reference>
<organism evidence="2 3">
    <name type="scientific">Neosartorya fischeri (strain ATCC 1020 / DSM 3700 / CBS 544.65 / FGSC A1164 / JCM 1740 / NRRL 181 / WB 181)</name>
    <name type="common">Aspergillus fischerianus</name>
    <dbReference type="NCBI Taxonomy" id="331117"/>
    <lineage>
        <taxon>Eukaryota</taxon>
        <taxon>Fungi</taxon>
        <taxon>Dikarya</taxon>
        <taxon>Ascomycota</taxon>
        <taxon>Pezizomycotina</taxon>
        <taxon>Eurotiomycetes</taxon>
        <taxon>Eurotiomycetidae</taxon>
        <taxon>Eurotiales</taxon>
        <taxon>Aspergillaceae</taxon>
        <taxon>Aspergillus</taxon>
        <taxon>Aspergillus subgen. Fumigati</taxon>
    </lineage>
</organism>
<dbReference type="KEGG" id="nfi:NFIA_113060"/>
<dbReference type="GeneID" id="4589293"/>
<dbReference type="RefSeq" id="XP_001262675.1">
    <property type="nucleotide sequence ID" value="XM_001262674.1"/>
</dbReference>